<evidence type="ECO:0000313" key="7">
    <source>
        <dbReference type="EMBL" id="HHF57922.1"/>
    </source>
</evidence>
<dbReference type="Proteomes" id="UP000886014">
    <property type="component" value="Unassembled WGS sequence"/>
</dbReference>
<evidence type="ECO:0000259" key="6">
    <source>
        <dbReference type="PROSITE" id="PS51123"/>
    </source>
</evidence>
<evidence type="ECO:0000256" key="3">
    <source>
        <dbReference type="ARBA" id="ARBA00023237"/>
    </source>
</evidence>
<evidence type="ECO:0000256" key="4">
    <source>
        <dbReference type="PROSITE-ProRule" id="PRU00473"/>
    </source>
</evidence>
<dbReference type="Pfam" id="PF00691">
    <property type="entry name" value="OmpA"/>
    <property type="match status" value="1"/>
</dbReference>
<keyword evidence="3" id="KW-0998">Cell outer membrane</keyword>
<keyword evidence="5" id="KW-1133">Transmembrane helix</keyword>
<dbReference type="CDD" id="cd07185">
    <property type="entry name" value="OmpA_C-like"/>
    <property type="match status" value="1"/>
</dbReference>
<dbReference type="PRINTS" id="PR01021">
    <property type="entry name" value="OMPADOMAIN"/>
</dbReference>
<evidence type="ECO:0000256" key="2">
    <source>
        <dbReference type="ARBA" id="ARBA00023136"/>
    </source>
</evidence>
<reference evidence="7" key="1">
    <citation type="journal article" date="2020" name="mSystems">
        <title>Genome- and Community-Level Interaction Insights into Carbon Utilization and Element Cycling Functions of Hydrothermarchaeota in Hydrothermal Sediment.</title>
        <authorList>
            <person name="Zhou Z."/>
            <person name="Liu Y."/>
            <person name="Xu W."/>
            <person name="Pan J."/>
            <person name="Luo Z.H."/>
            <person name="Li M."/>
        </authorList>
    </citation>
    <scope>NUCLEOTIDE SEQUENCE [LARGE SCALE GENOMIC DNA]</scope>
    <source>
        <strain evidence="7">HyVt-94</strain>
    </source>
</reference>
<accession>A0A7C5DZE2</accession>
<comment type="caution">
    <text evidence="7">The sequence shown here is derived from an EMBL/GenBank/DDBJ whole genome shotgun (WGS) entry which is preliminary data.</text>
</comment>
<sequence>MGTVFYILFHGYRHCEIINLLTAMVQWLKFKYVKLSRYFPVLLPGILFAQFIFSGGNTGVRVEKAVPKIGRSLKILLPRASIWYKNSDSVKYYASSIITGGGIYFTSWFYAGFVVPYHMDELRKKTGNIISRGLGDIFINIKLIKKLDTSFYLGFMPFMTFPLGDLRVENPDSATPGENFKGGLFRDFTSNSYDYGLFIILSKKWRKAELHLNMGGWNGYQYPFAGAEPNLYIGSFALFYKAGVLNPFVEFFYSKFTTDTFGRAPVFITLGSMMKIGRFPSITFSMDIPLFHRGTVNVVRPDNSNKYYGFISPFPNFTPSYSVNISLDVSEIVMKESALSRVKILTIDAQTGSPIDKVSCKLDDHYRQTERGIADFGLLEPGVYELKIQKDGYCPVKKFIKVGRNKDIRIEVKLKRNFFTLLLKVRDQERNPVQAKVFFPGLHGKSFETNEAGMLTLNLNRDSSYSAYIWAPDFKGDNIFIKGDHTHDTLAVEVLLNRKEETEFFFPVIYFDFNSYKVKREYLPLLDQVGKYLLTHPDLIIEIDGHASPEGPDEYNYILSKKRAEAVKEYLIERYGIKRERIIIKGFGKDVPAVPNISPEKRAINRRAEFRVIGRSEK</sequence>
<feature type="transmembrane region" description="Helical" evidence="5">
    <location>
        <begin position="35"/>
        <end position="53"/>
    </location>
</feature>
<organism evidence="7">
    <name type="scientific">candidate division WOR-3 bacterium</name>
    <dbReference type="NCBI Taxonomy" id="2052148"/>
    <lineage>
        <taxon>Bacteria</taxon>
        <taxon>Bacteria division WOR-3</taxon>
    </lineage>
</organism>
<dbReference type="InterPro" id="IPR050330">
    <property type="entry name" value="Bact_OuterMem_StrucFunc"/>
</dbReference>
<dbReference type="Gene3D" id="3.30.1330.60">
    <property type="entry name" value="OmpA-like domain"/>
    <property type="match status" value="1"/>
</dbReference>
<comment type="subcellular location">
    <subcellularLocation>
        <location evidence="1">Cell outer membrane</location>
    </subcellularLocation>
</comment>
<dbReference type="PANTHER" id="PTHR30329">
    <property type="entry name" value="STATOR ELEMENT OF FLAGELLAR MOTOR COMPLEX"/>
    <property type="match status" value="1"/>
</dbReference>
<dbReference type="InterPro" id="IPR006665">
    <property type="entry name" value="OmpA-like"/>
</dbReference>
<dbReference type="AlphaFoldDB" id="A0A7C5DZE2"/>
<dbReference type="EMBL" id="DRTV01000057">
    <property type="protein sequence ID" value="HHF57922.1"/>
    <property type="molecule type" value="Genomic_DNA"/>
</dbReference>
<gene>
    <name evidence="7" type="ORF">ENL41_00685</name>
</gene>
<dbReference type="InterPro" id="IPR006664">
    <property type="entry name" value="OMP_bac"/>
</dbReference>
<protein>
    <recommendedName>
        <fullName evidence="6">OmpA-like domain-containing protein</fullName>
    </recommendedName>
</protein>
<dbReference type="InterPro" id="IPR036737">
    <property type="entry name" value="OmpA-like_sf"/>
</dbReference>
<dbReference type="PANTHER" id="PTHR30329:SF21">
    <property type="entry name" value="LIPOPROTEIN YIAD-RELATED"/>
    <property type="match status" value="1"/>
</dbReference>
<dbReference type="PROSITE" id="PS51123">
    <property type="entry name" value="OMPA_2"/>
    <property type="match status" value="1"/>
</dbReference>
<name>A0A7C5DZE2_UNCW3</name>
<dbReference type="SUPFAM" id="SSF103088">
    <property type="entry name" value="OmpA-like"/>
    <property type="match status" value="1"/>
</dbReference>
<evidence type="ECO:0000256" key="1">
    <source>
        <dbReference type="ARBA" id="ARBA00004442"/>
    </source>
</evidence>
<proteinExistence type="predicted"/>
<feature type="domain" description="OmpA-like" evidence="6">
    <location>
        <begin position="498"/>
        <end position="616"/>
    </location>
</feature>
<dbReference type="GO" id="GO:0009279">
    <property type="term" value="C:cell outer membrane"/>
    <property type="evidence" value="ECO:0007669"/>
    <property type="project" value="UniProtKB-SubCell"/>
</dbReference>
<keyword evidence="2 4" id="KW-0472">Membrane</keyword>
<evidence type="ECO:0000256" key="5">
    <source>
        <dbReference type="SAM" id="Phobius"/>
    </source>
</evidence>
<keyword evidence="5" id="KW-0812">Transmembrane</keyword>
<feature type="transmembrane region" description="Helical" evidence="5">
    <location>
        <begin position="92"/>
        <end position="115"/>
    </location>
</feature>